<dbReference type="EMBL" id="JAGDFM010000451">
    <property type="protein sequence ID" value="KAG7378120.1"/>
    <property type="molecule type" value="Genomic_DNA"/>
</dbReference>
<feature type="domain" description="HTH myb-type" evidence="13">
    <location>
        <begin position="150"/>
        <end position="198"/>
    </location>
</feature>
<keyword evidence="9" id="KW-0539">Nucleus</keyword>
<evidence type="ECO:0000256" key="4">
    <source>
        <dbReference type="ARBA" id="ARBA00022833"/>
    </source>
</evidence>
<feature type="domain" description="Myb-like" evidence="11">
    <location>
        <begin position="150"/>
        <end position="194"/>
    </location>
</feature>
<feature type="compositionally biased region" description="Low complexity" evidence="10">
    <location>
        <begin position="229"/>
        <end position="246"/>
    </location>
</feature>
<feature type="compositionally biased region" description="Pro residues" evidence="10">
    <location>
        <begin position="9"/>
        <end position="23"/>
    </location>
</feature>
<evidence type="ECO:0000256" key="2">
    <source>
        <dbReference type="ARBA" id="ARBA00022723"/>
    </source>
</evidence>
<feature type="region of interest" description="Disordered" evidence="10">
    <location>
        <begin position="1"/>
        <end position="128"/>
    </location>
</feature>
<name>A0A8T1VD00_9STRA</name>
<evidence type="ECO:0000256" key="5">
    <source>
        <dbReference type="ARBA" id="ARBA00023015"/>
    </source>
</evidence>
<gene>
    <name evidence="14" type="ORF">PHYPSEUDO_010544</name>
</gene>
<dbReference type="CDD" id="cd00167">
    <property type="entry name" value="SANT"/>
    <property type="match status" value="1"/>
</dbReference>
<evidence type="ECO:0000313" key="15">
    <source>
        <dbReference type="Proteomes" id="UP000694044"/>
    </source>
</evidence>
<evidence type="ECO:0000259" key="11">
    <source>
        <dbReference type="PROSITE" id="PS50090"/>
    </source>
</evidence>
<reference evidence="14" key="1">
    <citation type="submission" date="2021-02" db="EMBL/GenBank/DDBJ databases">
        <authorList>
            <person name="Palmer J.M."/>
        </authorList>
    </citation>
    <scope>NUCLEOTIDE SEQUENCE</scope>
    <source>
        <strain evidence="14">SCRP734</strain>
    </source>
</reference>
<keyword evidence="3" id="KW-0378">Hydrolase</keyword>
<keyword evidence="5" id="KW-0805">Transcription regulation</keyword>
<dbReference type="GO" id="GO:0008237">
    <property type="term" value="F:metallopeptidase activity"/>
    <property type="evidence" value="ECO:0007669"/>
    <property type="project" value="UniProtKB-KW"/>
</dbReference>
<dbReference type="InterPro" id="IPR001005">
    <property type="entry name" value="SANT/Myb"/>
</dbReference>
<feature type="region of interest" description="Disordered" evidence="10">
    <location>
        <begin position="229"/>
        <end position="265"/>
    </location>
</feature>
<accession>A0A8T1VD00</accession>
<evidence type="ECO:0000256" key="8">
    <source>
        <dbReference type="ARBA" id="ARBA00023163"/>
    </source>
</evidence>
<dbReference type="NCBIfam" id="TIGR01557">
    <property type="entry name" value="myb_SHAQKYF"/>
    <property type="match status" value="1"/>
</dbReference>
<dbReference type="FunFam" id="1.10.10.60:FF:000151">
    <property type="entry name" value="histone H2A deubiquitinase MYSM1 isoform X2"/>
    <property type="match status" value="1"/>
</dbReference>
<keyword evidence="1" id="KW-0645">Protease</keyword>
<evidence type="ECO:0000256" key="3">
    <source>
        <dbReference type="ARBA" id="ARBA00022801"/>
    </source>
</evidence>
<dbReference type="PROSITE" id="PS50090">
    <property type="entry name" value="MYB_LIKE"/>
    <property type="match status" value="1"/>
</dbReference>
<sequence length="445" mass="47880">MAPPRTSSPCPPSPVPFVPPTAPEPCRSPTWDEYLAGSSSNGSLEFGFPAAVAFGDPSMAEPRSTRPGTSTSTSGGRSSSYTARPGYPPPRRLSPAPTTNHKRKVSPVSFPTPPPPLVMTFPPLSAGRPDSGKTLGMKTVRNGDTGSQVGRWTKREHELFLEGLQRFGKSWKKISSLVHTRTLVQIRTHAQKYLQKQSRAAIKADARAADAAASREAHTGTKVQQQQQQDQRLQQDRAQQQLRVAAPPSLEMDAPRSSAISDRLWRSPRAGDRSAGFAPLAFPSSLSASTSRVASSSSPRSAVQLSSVSRLDQLLQDDSTAIPAFVDEYYTSPTAIEDDLLRPLYTGEQWVPRLAHPAASVNYSNKRRRLETSATTCSSAPTSTTAAVPTLRPAFPSTAFQPLPAPDNVSSPSTSPSAYGQRQATAVLLAAHETDKPTNYTNAWL</sequence>
<keyword evidence="8" id="KW-0804">Transcription</keyword>
<evidence type="ECO:0000256" key="7">
    <source>
        <dbReference type="ARBA" id="ARBA00023125"/>
    </source>
</evidence>
<dbReference type="OrthoDB" id="118550at2759"/>
<dbReference type="PANTHER" id="PTHR12802">
    <property type="entry name" value="SWI/SNF COMPLEX-RELATED"/>
    <property type="match status" value="1"/>
</dbReference>
<evidence type="ECO:0000256" key="6">
    <source>
        <dbReference type="ARBA" id="ARBA00023049"/>
    </source>
</evidence>
<dbReference type="PANTHER" id="PTHR12802:SF155">
    <property type="entry name" value="DEUBIQUITINASE MYSM1"/>
    <property type="match status" value="1"/>
</dbReference>
<keyword evidence="4" id="KW-0862">Zinc</keyword>
<dbReference type="InterPro" id="IPR017884">
    <property type="entry name" value="SANT_dom"/>
</dbReference>
<dbReference type="PROSITE" id="PS51293">
    <property type="entry name" value="SANT"/>
    <property type="match status" value="1"/>
</dbReference>
<organism evidence="14 15">
    <name type="scientific">Phytophthora pseudosyringae</name>
    <dbReference type="NCBI Taxonomy" id="221518"/>
    <lineage>
        <taxon>Eukaryota</taxon>
        <taxon>Sar</taxon>
        <taxon>Stramenopiles</taxon>
        <taxon>Oomycota</taxon>
        <taxon>Peronosporomycetes</taxon>
        <taxon>Peronosporales</taxon>
        <taxon>Peronosporaceae</taxon>
        <taxon>Phytophthora</taxon>
    </lineage>
</organism>
<feature type="domain" description="SANT" evidence="12">
    <location>
        <begin position="147"/>
        <end position="201"/>
    </location>
</feature>
<evidence type="ECO:0008006" key="16">
    <source>
        <dbReference type="Google" id="ProtNLM"/>
    </source>
</evidence>
<keyword evidence="7" id="KW-0238">DNA-binding</keyword>
<feature type="compositionally biased region" description="Low complexity" evidence="10">
    <location>
        <begin position="65"/>
        <end position="80"/>
    </location>
</feature>
<dbReference type="SMART" id="SM00717">
    <property type="entry name" value="SANT"/>
    <property type="match status" value="1"/>
</dbReference>
<dbReference type="AlphaFoldDB" id="A0A8T1VD00"/>
<dbReference type="InterPro" id="IPR006447">
    <property type="entry name" value="Myb_dom_plants"/>
</dbReference>
<dbReference type="GO" id="GO:0006508">
    <property type="term" value="P:proteolysis"/>
    <property type="evidence" value="ECO:0007669"/>
    <property type="project" value="UniProtKB-KW"/>
</dbReference>
<evidence type="ECO:0000256" key="10">
    <source>
        <dbReference type="SAM" id="MobiDB-lite"/>
    </source>
</evidence>
<evidence type="ECO:0000256" key="1">
    <source>
        <dbReference type="ARBA" id="ARBA00022670"/>
    </source>
</evidence>
<dbReference type="InterPro" id="IPR017930">
    <property type="entry name" value="Myb_dom"/>
</dbReference>
<feature type="region of interest" description="Disordered" evidence="10">
    <location>
        <begin position="402"/>
        <end position="422"/>
    </location>
</feature>
<dbReference type="GO" id="GO:0046872">
    <property type="term" value="F:metal ion binding"/>
    <property type="evidence" value="ECO:0007669"/>
    <property type="project" value="UniProtKB-KW"/>
</dbReference>
<evidence type="ECO:0000313" key="14">
    <source>
        <dbReference type="EMBL" id="KAG7378120.1"/>
    </source>
</evidence>
<evidence type="ECO:0000259" key="13">
    <source>
        <dbReference type="PROSITE" id="PS51294"/>
    </source>
</evidence>
<feature type="compositionally biased region" description="Polar residues" evidence="10">
    <location>
        <begin position="408"/>
        <end position="422"/>
    </location>
</feature>
<evidence type="ECO:0000259" key="12">
    <source>
        <dbReference type="PROSITE" id="PS51293"/>
    </source>
</evidence>
<dbReference type="Pfam" id="PF00249">
    <property type="entry name" value="Myb_DNA-binding"/>
    <property type="match status" value="1"/>
</dbReference>
<keyword evidence="6" id="KW-0482">Metalloprotease</keyword>
<evidence type="ECO:0000256" key="9">
    <source>
        <dbReference type="ARBA" id="ARBA00023242"/>
    </source>
</evidence>
<keyword evidence="15" id="KW-1185">Reference proteome</keyword>
<dbReference type="GO" id="GO:0003677">
    <property type="term" value="F:DNA binding"/>
    <property type="evidence" value="ECO:0007669"/>
    <property type="project" value="UniProtKB-KW"/>
</dbReference>
<proteinExistence type="predicted"/>
<dbReference type="Proteomes" id="UP000694044">
    <property type="component" value="Unassembled WGS sequence"/>
</dbReference>
<protein>
    <recommendedName>
        <fullName evidence="16">Myb-like DNA-binding protein</fullName>
    </recommendedName>
</protein>
<comment type="caution">
    <text evidence="14">The sequence shown here is derived from an EMBL/GenBank/DDBJ whole genome shotgun (WGS) entry which is preliminary data.</text>
</comment>
<keyword evidence="2" id="KW-0479">Metal-binding</keyword>
<dbReference type="PROSITE" id="PS51294">
    <property type="entry name" value="HTH_MYB"/>
    <property type="match status" value="1"/>
</dbReference>